<dbReference type="GO" id="GO:0004694">
    <property type="term" value="F:eukaryotic translation initiation factor 2alpha kinase activity"/>
    <property type="evidence" value="ECO:0007669"/>
    <property type="project" value="TreeGrafter"/>
</dbReference>
<dbReference type="Gene3D" id="1.10.510.10">
    <property type="entry name" value="Transferase(Phosphotransferase) domain 1"/>
    <property type="match status" value="1"/>
</dbReference>
<dbReference type="InterPro" id="IPR011009">
    <property type="entry name" value="Kinase-like_dom_sf"/>
</dbReference>
<evidence type="ECO:0000256" key="3">
    <source>
        <dbReference type="ARBA" id="ARBA00022777"/>
    </source>
</evidence>
<evidence type="ECO:0000256" key="5">
    <source>
        <dbReference type="ARBA" id="ARBA00037982"/>
    </source>
</evidence>
<dbReference type="PANTHER" id="PTHR11042">
    <property type="entry name" value="EUKARYOTIC TRANSLATION INITIATION FACTOR 2-ALPHA KINASE EIF2-ALPHA KINASE -RELATED"/>
    <property type="match status" value="1"/>
</dbReference>
<keyword evidence="7" id="KW-0723">Serine/threonine-protein kinase</keyword>
<dbReference type="PROSITE" id="PS00108">
    <property type="entry name" value="PROTEIN_KINASE_ST"/>
    <property type="match status" value="1"/>
</dbReference>
<dbReference type="EMBL" id="BTSX01000002">
    <property type="protein sequence ID" value="GMS86299.1"/>
    <property type="molecule type" value="Genomic_DNA"/>
</dbReference>
<dbReference type="InterPro" id="IPR050339">
    <property type="entry name" value="CC_SR_Kinase"/>
</dbReference>
<dbReference type="GO" id="GO:0005634">
    <property type="term" value="C:nucleus"/>
    <property type="evidence" value="ECO:0007669"/>
    <property type="project" value="TreeGrafter"/>
</dbReference>
<feature type="binding site" evidence="6">
    <location>
        <position position="48"/>
    </location>
    <ligand>
        <name>ATP</name>
        <dbReference type="ChEBI" id="CHEBI:30616"/>
    </ligand>
</feature>
<keyword evidence="3" id="KW-0418">Kinase</keyword>
<protein>
    <recommendedName>
        <fullName evidence="8">Protein kinase domain-containing protein</fullName>
    </recommendedName>
</protein>
<dbReference type="GO" id="GO:0005524">
    <property type="term" value="F:ATP binding"/>
    <property type="evidence" value="ECO:0007669"/>
    <property type="project" value="UniProtKB-UniRule"/>
</dbReference>
<comment type="similarity">
    <text evidence="5">Belongs to the protein kinase superfamily. Ser/Thr protein kinase family. GCN2 subfamily.</text>
</comment>
<evidence type="ECO:0000256" key="6">
    <source>
        <dbReference type="PROSITE-ProRule" id="PRU10141"/>
    </source>
</evidence>
<dbReference type="PROSITE" id="PS50011">
    <property type="entry name" value="PROTEIN_KINASE_DOM"/>
    <property type="match status" value="1"/>
</dbReference>
<feature type="domain" description="Protein kinase" evidence="8">
    <location>
        <begin position="19"/>
        <end position="306"/>
    </location>
</feature>
<keyword evidence="1" id="KW-0808">Transferase</keyword>
<dbReference type="Proteomes" id="UP001432027">
    <property type="component" value="Unassembled WGS sequence"/>
</dbReference>
<dbReference type="GO" id="GO:0005737">
    <property type="term" value="C:cytoplasm"/>
    <property type="evidence" value="ECO:0007669"/>
    <property type="project" value="TreeGrafter"/>
</dbReference>
<evidence type="ECO:0000313" key="10">
    <source>
        <dbReference type="Proteomes" id="UP001432027"/>
    </source>
</evidence>
<evidence type="ECO:0000313" key="9">
    <source>
        <dbReference type="EMBL" id="GMS86299.1"/>
    </source>
</evidence>
<reference evidence="9" key="1">
    <citation type="submission" date="2023-10" db="EMBL/GenBank/DDBJ databases">
        <title>Genome assembly of Pristionchus species.</title>
        <authorList>
            <person name="Yoshida K."/>
            <person name="Sommer R.J."/>
        </authorList>
    </citation>
    <scope>NUCLEOTIDE SEQUENCE</scope>
    <source>
        <strain evidence="9">RS0144</strain>
    </source>
</reference>
<evidence type="ECO:0000259" key="8">
    <source>
        <dbReference type="PROSITE" id="PS50011"/>
    </source>
</evidence>
<gene>
    <name evidence="9" type="ORF">PENTCL1PPCAC_8474</name>
</gene>
<dbReference type="PROSITE" id="PS00107">
    <property type="entry name" value="PROTEIN_KINASE_ATP"/>
    <property type="match status" value="1"/>
</dbReference>
<dbReference type="InterPro" id="IPR008271">
    <property type="entry name" value="Ser/Thr_kinase_AS"/>
</dbReference>
<dbReference type="FunFam" id="1.10.510.10:FF:001020">
    <property type="entry name" value="Transmembrane ion channel"/>
    <property type="match status" value="1"/>
</dbReference>
<evidence type="ECO:0000256" key="7">
    <source>
        <dbReference type="RuleBase" id="RU000304"/>
    </source>
</evidence>
<dbReference type="FunFam" id="3.30.200.20:FF:000706">
    <property type="entry name" value="Protein kinase"/>
    <property type="match status" value="1"/>
</dbReference>
<evidence type="ECO:0000256" key="2">
    <source>
        <dbReference type="ARBA" id="ARBA00022741"/>
    </source>
</evidence>
<proteinExistence type="inferred from homology"/>
<dbReference type="SMART" id="SM00220">
    <property type="entry name" value="S_TKc"/>
    <property type="match status" value="1"/>
</dbReference>
<keyword evidence="10" id="KW-1185">Reference proteome</keyword>
<dbReference type="Pfam" id="PF00069">
    <property type="entry name" value="Pkinase"/>
    <property type="match status" value="1"/>
</dbReference>
<name>A0AAV5STU1_9BILA</name>
<dbReference type="AlphaFoldDB" id="A0AAV5STU1"/>
<organism evidence="9 10">
    <name type="scientific">Pristionchus entomophagus</name>
    <dbReference type="NCBI Taxonomy" id="358040"/>
    <lineage>
        <taxon>Eukaryota</taxon>
        <taxon>Metazoa</taxon>
        <taxon>Ecdysozoa</taxon>
        <taxon>Nematoda</taxon>
        <taxon>Chromadorea</taxon>
        <taxon>Rhabditida</taxon>
        <taxon>Rhabditina</taxon>
        <taxon>Diplogasteromorpha</taxon>
        <taxon>Diplogasteroidea</taxon>
        <taxon>Neodiplogasteridae</taxon>
        <taxon>Pristionchus</taxon>
    </lineage>
</organism>
<dbReference type="SUPFAM" id="SSF56112">
    <property type="entry name" value="Protein kinase-like (PK-like)"/>
    <property type="match status" value="1"/>
</dbReference>
<dbReference type="InterPro" id="IPR017441">
    <property type="entry name" value="Protein_kinase_ATP_BS"/>
</dbReference>
<accession>A0AAV5STU1</accession>
<dbReference type="PANTHER" id="PTHR11042:SF91">
    <property type="entry name" value="EUKARYOTIC TRANSLATION INITIATION FACTOR 2-ALPHA KINASE"/>
    <property type="match status" value="1"/>
</dbReference>
<dbReference type="Gene3D" id="3.30.200.20">
    <property type="entry name" value="Phosphorylase Kinase, domain 1"/>
    <property type="match status" value="1"/>
</dbReference>
<dbReference type="InterPro" id="IPR000719">
    <property type="entry name" value="Prot_kinase_dom"/>
</dbReference>
<keyword evidence="4 6" id="KW-0067">ATP-binding</keyword>
<keyword evidence="2 6" id="KW-0547">Nucleotide-binding</keyword>
<evidence type="ECO:0000256" key="1">
    <source>
        <dbReference type="ARBA" id="ARBA00022679"/>
    </source>
</evidence>
<comment type="caution">
    <text evidence="9">The sequence shown here is derived from an EMBL/GenBank/DDBJ whole genome shotgun (WGS) entry which is preliminary data.</text>
</comment>
<evidence type="ECO:0000256" key="4">
    <source>
        <dbReference type="ARBA" id="ARBA00022840"/>
    </source>
</evidence>
<sequence length="307" mass="35841">MPGREASGADFQSKFLNEFTVTGLLGEGGFGEVFEVENQLDCGKYAVKRIAVDPRELETDLREVRAMALLDHPHIIRYHGTWVEKPPVGWQRKTDETINTDILFYTNKKLRQHEENSVFIYIQMQLCKNSLDAWLFKNKTQDSRPLQRMKSWFRQIVSAVEYIHEQNLIHRDLKPNNILFVDEDRLKLCDLGIVTEREFEDGEEIAVTRTYRIGTDLYMSPEQRRGEDKKTRYSSKTDIFTLGLILAEICVPMTFAERSKFFKYCCRGKQSDLITDPMTANFVRLLTQPKPEDRPTCREILNHSFLA</sequence>